<dbReference type="Gene3D" id="1.10.101.10">
    <property type="entry name" value="PGBD-like superfamily/PGBD"/>
    <property type="match status" value="1"/>
</dbReference>
<dbReference type="EMBL" id="CP165734">
    <property type="protein sequence ID" value="XDV55236.1"/>
    <property type="molecule type" value="Genomic_DNA"/>
</dbReference>
<organism evidence="2">
    <name type="scientific">Bradyrhizobium sp. LLZ17</name>
    <dbReference type="NCBI Taxonomy" id="3239388"/>
    <lineage>
        <taxon>Bacteria</taxon>
        <taxon>Pseudomonadati</taxon>
        <taxon>Pseudomonadota</taxon>
        <taxon>Alphaproteobacteria</taxon>
        <taxon>Hyphomicrobiales</taxon>
        <taxon>Nitrobacteraceae</taxon>
        <taxon>Bradyrhizobium</taxon>
    </lineage>
</organism>
<dbReference type="InterPro" id="IPR036365">
    <property type="entry name" value="PGBD-like_sf"/>
</dbReference>
<dbReference type="AlphaFoldDB" id="A0AB39XEK0"/>
<protein>
    <submittedName>
        <fullName evidence="2">Peptidoglycan-binding protein</fullName>
    </submittedName>
</protein>
<dbReference type="InterPro" id="IPR036366">
    <property type="entry name" value="PGBDSf"/>
</dbReference>
<dbReference type="InterPro" id="IPR002477">
    <property type="entry name" value="Peptidoglycan-bd-like"/>
</dbReference>
<name>A0AB39XEK0_9BRAD</name>
<evidence type="ECO:0000259" key="1">
    <source>
        <dbReference type="Pfam" id="PF01471"/>
    </source>
</evidence>
<dbReference type="SUPFAM" id="SSF47090">
    <property type="entry name" value="PGBD-like"/>
    <property type="match status" value="1"/>
</dbReference>
<accession>A0AB39XEK0</accession>
<dbReference type="Pfam" id="PF01471">
    <property type="entry name" value="PG_binding_1"/>
    <property type="match status" value="1"/>
</dbReference>
<evidence type="ECO:0000313" key="2">
    <source>
        <dbReference type="EMBL" id="XDV55236.1"/>
    </source>
</evidence>
<dbReference type="RefSeq" id="WP_369719690.1">
    <property type="nucleotide sequence ID" value="NZ_CP165734.1"/>
</dbReference>
<sequence length="529" mass="54754">MVSFETLKSEYERNWANLEIRPARLAEANAVARKAINGKASYQQVERLTGVPWHFVALCHYRESNFDFDTYLGNGETLHRATCLVPKGRGPFASFVDGAVDALRIENFVGTQDWGAARTLFRLECFNGLGYHAKGVNSPYLYGGSTLYGPPEARAGKFVADHVFDPGHADSQLGTAVILHAMMSQDSSITLDGSPPIAGRSEPDDDMAPSVLLMQQTLNKLGANPPLDEDGICGPKTKAAVSQFQQRNGLKDTGLLDGTTIAAITKATPPGPVAVQPPDLSKILKRLEDLTQVIPPAATTPAGTTSGASPVELSQILSRLENVAQLLQPGAATPTGATPVAGPLTGTAPGAQPNQLSQILNRLESLAQLLQPGGATAASIQPAANNAVSVLERLFSLVSNSAPAPGTAAANPVATDQLKQVVDLLSGLLSNKPVLGQVNGALGDTIGNLLNGKKTAIGIGGSLITALLSAVTASPNAGGLAGLFGTIASAVPGLSQFALPISLALTAWGVLGKMEKWAQGTAPPPKPTS</sequence>
<reference evidence="2" key="1">
    <citation type="submission" date="2024-08" db="EMBL/GenBank/DDBJ databases">
        <authorList>
            <person name="Chaddad Z."/>
            <person name="Lamrabet M."/>
            <person name="Bouhnik O."/>
            <person name="Alami S."/>
            <person name="Wipf D."/>
            <person name="Courty P.E."/>
            <person name="Missbah El Idrissi M."/>
        </authorList>
    </citation>
    <scope>NUCLEOTIDE SEQUENCE</scope>
    <source>
        <strain evidence="2">LLZ17</strain>
    </source>
</reference>
<gene>
    <name evidence="2" type="ORF">AB8Z38_20705</name>
</gene>
<feature type="domain" description="Peptidoglycan binding-like" evidence="1">
    <location>
        <begin position="209"/>
        <end position="264"/>
    </location>
</feature>
<proteinExistence type="predicted"/>